<evidence type="ECO:0000256" key="2">
    <source>
        <dbReference type="ARBA" id="ARBA00022448"/>
    </source>
</evidence>
<reference evidence="7" key="1">
    <citation type="journal article" date="2023" name="Insect Mol. Biol.">
        <title>Genome sequencing provides insights into the evolution of gene families encoding plant cell wall-degrading enzymes in longhorned beetles.</title>
        <authorList>
            <person name="Shin N.R."/>
            <person name="Okamura Y."/>
            <person name="Kirsch R."/>
            <person name="Pauchet Y."/>
        </authorList>
    </citation>
    <scope>NUCLEOTIDE SEQUENCE</scope>
    <source>
        <strain evidence="7">MMC_N1</strain>
    </source>
</reference>
<sequence length="108" mass="12550">MAWMERLAKQVREIFKSKNNMKFDDNLETPQQYKERWRSIYIIYFTMFLISLGFSIIVTGVWPYLDKLDPTAGKEFMGFIVAANPFAQMIFSPSSDGGAISLVRYDCL</sequence>
<protein>
    <submittedName>
        <fullName evidence="7">Uncharacterized protein</fullName>
    </submittedName>
</protein>
<dbReference type="PANTHER" id="PTHR23510:SF3">
    <property type="entry name" value="MAJOR FACILITATOR SUPERFAMILY DOMAIN-CONTAINING PROTEIN 8"/>
    <property type="match status" value="1"/>
</dbReference>
<gene>
    <name evidence="7" type="ORF">NQ317_006766</name>
</gene>
<organism evidence="7 8">
    <name type="scientific">Molorchus minor</name>
    <dbReference type="NCBI Taxonomy" id="1323400"/>
    <lineage>
        <taxon>Eukaryota</taxon>
        <taxon>Metazoa</taxon>
        <taxon>Ecdysozoa</taxon>
        <taxon>Arthropoda</taxon>
        <taxon>Hexapoda</taxon>
        <taxon>Insecta</taxon>
        <taxon>Pterygota</taxon>
        <taxon>Neoptera</taxon>
        <taxon>Endopterygota</taxon>
        <taxon>Coleoptera</taxon>
        <taxon>Polyphaga</taxon>
        <taxon>Cucujiformia</taxon>
        <taxon>Chrysomeloidea</taxon>
        <taxon>Cerambycidae</taxon>
        <taxon>Lamiinae</taxon>
        <taxon>Monochamini</taxon>
        <taxon>Molorchus</taxon>
    </lineage>
</organism>
<feature type="transmembrane region" description="Helical" evidence="6">
    <location>
        <begin position="41"/>
        <end position="65"/>
    </location>
</feature>
<keyword evidence="4 6" id="KW-1133">Transmembrane helix</keyword>
<keyword evidence="5 6" id="KW-0472">Membrane</keyword>
<evidence type="ECO:0000313" key="7">
    <source>
        <dbReference type="EMBL" id="KAJ8979452.1"/>
    </source>
</evidence>
<dbReference type="Proteomes" id="UP001162164">
    <property type="component" value="Unassembled WGS sequence"/>
</dbReference>
<evidence type="ECO:0000313" key="8">
    <source>
        <dbReference type="Proteomes" id="UP001162164"/>
    </source>
</evidence>
<evidence type="ECO:0000256" key="4">
    <source>
        <dbReference type="ARBA" id="ARBA00022989"/>
    </source>
</evidence>
<proteinExistence type="predicted"/>
<name>A0ABQ9JNE9_9CUCU</name>
<dbReference type="InterPro" id="IPR051068">
    <property type="entry name" value="MFS_Domain-Containing_Protein"/>
</dbReference>
<accession>A0ABQ9JNE9</accession>
<dbReference type="EMBL" id="JAPWTJ010000338">
    <property type="protein sequence ID" value="KAJ8979452.1"/>
    <property type="molecule type" value="Genomic_DNA"/>
</dbReference>
<dbReference type="InterPro" id="IPR036259">
    <property type="entry name" value="MFS_trans_sf"/>
</dbReference>
<evidence type="ECO:0000256" key="6">
    <source>
        <dbReference type="SAM" id="Phobius"/>
    </source>
</evidence>
<comment type="subcellular location">
    <subcellularLocation>
        <location evidence="1">Endomembrane system</location>
        <topology evidence="1">Multi-pass membrane protein</topology>
    </subcellularLocation>
</comment>
<comment type="caution">
    <text evidence="7">The sequence shown here is derived from an EMBL/GenBank/DDBJ whole genome shotgun (WGS) entry which is preliminary data.</text>
</comment>
<dbReference type="PANTHER" id="PTHR23510">
    <property type="entry name" value="INNER MEMBRANE TRANSPORT PROTEIN YAJR"/>
    <property type="match status" value="1"/>
</dbReference>
<keyword evidence="8" id="KW-1185">Reference proteome</keyword>
<evidence type="ECO:0000256" key="3">
    <source>
        <dbReference type="ARBA" id="ARBA00022692"/>
    </source>
</evidence>
<keyword evidence="3 6" id="KW-0812">Transmembrane</keyword>
<evidence type="ECO:0000256" key="5">
    <source>
        <dbReference type="ARBA" id="ARBA00023136"/>
    </source>
</evidence>
<keyword evidence="2" id="KW-0813">Transport</keyword>
<evidence type="ECO:0000256" key="1">
    <source>
        <dbReference type="ARBA" id="ARBA00004127"/>
    </source>
</evidence>
<dbReference type="SUPFAM" id="SSF103473">
    <property type="entry name" value="MFS general substrate transporter"/>
    <property type="match status" value="1"/>
</dbReference>